<dbReference type="SUPFAM" id="SSF50156">
    <property type="entry name" value="PDZ domain-like"/>
    <property type="match status" value="1"/>
</dbReference>
<feature type="region of interest" description="Disordered" evidence="1">
    <location>
        <begin position="1"/>
        <end position="34"/>
    </location>
</feature>
<dbReference type="EMBL" id="NCKV01000352">
    <property type="protein sequence ID" value="RWS30854.1"/>
    <property type="molecule type" value="Genomic_DNA"/>
</dbReference>
<dbReference type="Gene3D" id="2.30.42.10">
    <property type="match status" value="1"/>
</dbReference>
<accession>A0A443STN2</accession>
<evidence type="ECO:0000313" key="4">
    <source>
        <dbReference type="Proteomes" id="UP000288716"/>
    </source>
</evidence>
<dbReference type="GO" id="GO:0005737">
    <property type="term" value="C:cytoplasm"/>
    <property type="evidence" value="ECO:0007669"/>
    <property type="project" value="TreeGrafter"/>
</dbReference>
<protein>
    <submittedName>
        <fullName evidence="3">Rho guanine nucleotide exchange factor 12-like protein</fullName>
    </submittedName>
</protein>
<dbReference type="SMART" id="SM00228">
    <property type="entry name" value="PDZ"/>
    <property type="match status" value="1"/>
</dbReference>
<sequence length="115" mass="12681">MSENLIGFGSSIKNIQESQPQQTQQQRRASKEETATIASIREQLQLSQRCVIIQKDENGLGLRVSGDNPVFVESVRSDGAAYRAGVRAGDQIIKVNGTLVTKYNHSEVNVVLMLH</sequence>
<proteinExistence type="predicted"/>
<dbReference type="AlphaFoldDB" id="A0A443STN2"/>
<organism evidence="3 4">
    <name type="scientific">Leptotrombidium deliense</name>
    <dbReference type="NCBI Taxonomy" id="299467"/>
    <lineage>
        <taxon>Eukaryota</taxon>
        <taxon>Metazoa</taxon>
        <taxon>Ecdysozoa</taxon>
        <taxon>Arthropoda</taxon>
        <taxon>Chelicerata</taxon>
        <taxon>Arachnida</taxon>
        <taxon>Acari</taxon>
        <taxon>Acariformes</taxon>
        <taxon>Trombidiformes</taxon>
        <taxon>Prostigmata</taxon>
        <taxon>Anystina</taxon>
        <taxon>Parasitengona</taxon>
        <taxon>Trombiculoidea</taxon>
        <taxon>Trombiculidae</taxon>
        <taxon>Leptotrombidium</taxon>
    </lineage>
</organism>
<dbReference type="OrthoDB" id="2272012at2759"/>
<dbReference type="GO" id="GO:0005085">
    <property type="term" value="F:guanyl-nucleotide exchange factor activity"/>
    <property type="evidence" value="ECO:0007669"/>
    <property type="project" value="TreeGrafter"/>
</dbReference>
<evidence type="ECO:0000313" key="3">
    <source>
        <dbReference type="EMBL" id="RWS30854.1"/>
    </source>
</evidence>
<comment type="caution">
    <text evidence="3">The sequence shown here is derived from an EMBL/GenBank/DDBJ whole genome shotgun (WGS) entry which is preliminary data.</text>
</comment>
<feature type="domain" description="PDZ" evidence="2">
    <location>
        <begin position="50"/>
        <end position="115"/>
    </location>
</feature>
<name>A0A443STN2_9ACAR</name>
<dbReference type="InterPro" id="IPR001478">
    <property type="entry name" value="PDZ"/>
</dbReference>
<dbReference type="Pfam" id="PF00595">
    <property type="entry name" value="PDZ"/>
    <property type="match status" value="1"/>
</dbReference>
<evidence type="ECO:0000256" key="1">
    <source>
        <dbReference type="SAM" id="MobiDB-lite"/>
    </source>
</evidence>
<dbReference type="STRING" id="299467.A0A443STN2"/>
<dbReference type="GO" id="GO:0007186">
    <property type="term" value="P:G protein-coupled receptor signaling pathway"/>
    <property type="evidence" value="ECO:0007669"/>
    <property type="project" value="TreeGrafter"/>
</dbReference>
<dbReference type="VEuPathDB" id="VectorBase:LDEU001184"/>
<evidence type="ECO:0000259" key="2">
    <source>
        <dbReference type="PROSITE" id="PS50106"/>
    </source>
</evidence>
<dbReference type="InterPro" id="IPR036034">
    <property type="entry name" value="PDZ_sf"/>
</dbReference>
<dbReference type="PANTHER" id="PTHR45872">
    <property type="entry name" value="RHO GUANINE NUCLEOTIDE EXCHANGE FACTOR 2, ISOFORM D"/>
    <property type="match status" value="1"/>
</dbReference>
<dbReference type="PANTHER" id="PTHR45872:SF2">
    <property type="entry name" value="RHO GUANINE NUCLEOTIDE EXCHANGE FACTOR 2, ISOFORM D"/>
    <property type="match status" value="1"/>
</dbReference>
<gene>
    <name evidence="3" type="ORF">B4U80_03097</name>
</gene>
<dbReference type="Proteomes" id="UP000288716">
    <property type="component" value="Unassembled WGS sequence"/>
</dbReference>
<dbReference type="PROSITE" id="PS50106">
    <property type="entry name" value="PDZ"/>
    <property type="match status" value="1"/>
</dbReference>
<dbReference type="GO" id="GO:0001664">
    <property type="term" value="F:G protein-coupled receptor binding"/>
    <property type="evidence" value="ECO:0007669"/>
    <property type="project" value="TreeGrafter"/>
</dbReference>
<feature type="compositionally biased region" description="Low complexity" evidence="1">
    <location>
        <begin position="16"/>
        <end position="26"/>
    </location>
</feature>
<keyword evidence="4" id="KW-1185">Reference proteome</keyword>
<reference evidence="3 4" key="1">
    <citation type="journal article" date="2018" name="Gigascience">
        <title>Genomes of trombidid mites reveal novel predicted allergens and laterally-transferred genes associated with secondary metabolism.</title>
        <authorList>
            <person name="Dong X."/>
            <person name="Chaisiri K."/>
            <person name="Xia D."/>
            <person name="Armstrong S.D."/>
            <person name="Fang Y."/>
            <person name="Donnelly M.J."/>
            <person name="Kadowaki T."/>
            <person name="McGarry J.W."/>
            <person name="Darby A.C."/>
            <person name="Makepeace B.L."/>
        </authorList>
    </citation>
    <scope>NUCLEOTIDE SEQUENCE [LARGE SCALE GENOMIC DNA]</scope>
    <source>
        <strain evidence="3">UoL-UT</strain>
    </source>
</reference>